<sequence length="253" mass="26057">MRAIPQAAVDLVKEAEGLRLTAYPDPATGGAPWTIGYGHTGSDVQPGLRITKAQAEQLLQADLDTAAAVVDRAVTIELSDNQRGALVAFVMNIGPGRKAKGKDAGKDGFVTLKSGQPSTLLRKLNVGDAAGAAAEFAKWTRGAGKVMPGLVKRRAAEAALFLSDEVHPVSRVAELAPAMKPMAKSVSAVSGGGALGLAGVAVLLDQARVVSTAIKGLLETLPSGAMGWTVAALLGAAVAVMLYRRWDDQRKAA</sequence>
<dbReference type="GO" id="GO:0031640">
    <property type="term" value="P:killing of cells of another organism"/>
    <property type="evidence" value="ECO:0007669"/>
    <property type="project" value="UniProtKB-KW"/>
</dbReference>
<dbReference type="InterPro" id="IPR051018">
    <property type="entry name" value="Bacteriophage_GH24"/>
</dbReference>
<keyword evidence="3 7" id="KW-0081">Bacteriolytic enzyme</keyword>
<dbReference type="RefSeq" id="WP_085088983.1">
    <property type="nucleotide sequence ID" value="NZ_FXAK01000007.1"/>
</dbReference>
<dbReference type="SUPFAM" id="SSF53955">
    <property type="entry name" value="Lysozyme-like"/>
    <property type="match status" value="1"/>
</dbReference>
<evidence type="ECO:0000256" key="6">
    <source>
        <dbReference type="ARBA" id="ARBA00023295"/>
    </source>
</evidence>
<evidence type="ECO:0000256" key="1">
    <source>
        <dbReference type="ARBA" id="ARBA00000632"/>
    </source>
</evidence>
<keyword evidence="5" id="KW-1035">Host cytoplasm</keyword>
<dbReference type="GO" id="GO:0009253">
    <property type="term" value="P:peptidoglycan catabolic process"/>
    <property type="evidence" value="ECO:0007669"/>
    <property type="project" value="InterPro"/>
</dbReference>
<proteinExistence type="inferred from homology"/>
<name>A0A1X7GNQ4_9PROT</name>
<dbReference type="OrthoDB" id="5327667at2"/>
<reference evidence="9 10" key="1">
    <citation type="submission" date="2017-04" db="EMBL/GenBank/DDBJ databases">
        <authorList>
            <person name="Afonso C.L."/>
            <person name="Miller P.J."/>
            <person name="Scott M.A."/>
            <person name="Spackman E."/>
            <person name="Goraichik I."/>
            <person name="Dimitrov K.M."/>
            <person name="Suarez D.L."/>
            <person name="Swayne D.E."/>
        </authorList>
    </citation>
    <scope>NUCLEOTIDE SEQUENCE [LARGE SCALE GENOMIC DNA]</scope>
    <source>
        <strain evidence="9 10">A2P</strain>
    </source>
</reference>
<evidence type="ECO:0000256" key="8">
    <source>
        <dbReference type="SAM" id="Phobius"/>
    </source>
</evidence>
<dbReference type="PANTHER" id="PTHR38107">
    <property type="match status" value="1"/>
</dbReference>
<evidence type="ECO:0000256" key="3">
    <source>
        <dbReference type="ARBA" id="ARBA00022638"/>
    </source>
</evidence>
<dbReference type="CDD" id="cd00737">
    <property type="entry name" value="lyz_endolysin_autolysin"/>
    <property type="match status" value="1"/>
</dbReference>
<dbReference type="Pfam" id="PF00959">
    <property type="entry name" value="Phage_lysozyme"/>
    <property type="match status" value="1"/>
</dbReference>
<comment type="catalytic activity">
    <reaction evidence="1 7">
        <text>Hydrolysis of (1-&gt;4)-beta-linkages between N-acetylmuramic acid and N-acetyl-D-glucosamine residues in a peptidoglycan and between N-acetyl-D-glucosamine residues in chitodextrins.</text>
        <dbReference type="EC" id="3.2.1.17"/>
    </reaction>
</comment>
<keyword evidence="2 7" id="KW-0929">Antimicrobial</keyword>
<evidence type="ECO:0000256" key="4">
    <source>
        <dbReference type="ARBA" id="ARBA00022801"/>
    </source>
</evidence>
<keyword evidence="4 7" id="KW-0378">Hydrolase</keyword>
<dbReference type="EMBL" id="FXAK01000007">
    <property type="protein sequence ID" value="SMF72301.1"/>
    <property type="molecule type" value="Genomic_DNA"/>
</dbReference>
<keyword evidence="8" id="KW-0812">Transmembrane</keyword>
<dbReference type="InterPro" id="IPR034690">
    <property type="entry name" value="Endolysin_T4_type"/>
</dbReference>
<evidence type="ECO:0000313" key="9">
    <source>
        <dbReference type="EMBL" id="SMF72301.1"/>
    </source>
</evidence>
<dbReference type="AlphaFoldDB" id="A0A1X7GNQ4"/>
<dbReference type="InterPro" id="IPR002196">
    <property type="entry name" value="Glyco_hydro_24"/>
</dbReference>
<keyword evidence="8" id="KW-1133">Transmembrane helix</keyword>
<gene>
    <name evidence="9" type="ORF">SAMN02982917_4133</name>
</gene>
<dbReference type="InterPro" id="IPR033907">
    <property type="entry name" value="Endolysin_autolysin"/>
</dbReference>
<evidence type="ECO:0000256" key="5">
    <source>
        <dbReference type="ARBA" id="ARBA00023200"/>
    </source>
</evidence>
<keyword evidence="6 7" id="KW-0326">Glycosidase</keyword>
<keyword evidence="8" id="KW-0472">Membrane</keyword>
<comment type="similarity">
    <text evidence="7">Belongs to the glycosyl hydrolase 24 family.</text>
</comment>
<protein>
    <recommendedName>
        <fullName evidence="7">Lysozyme</fullName>
        <ecNumber evidence="7">3.2.1.17</ecNumber>
    </recommendedName>
</protein>
<dbReference type="InterPro" id="IPR023346">
    <property type="entry name" value="Lysozyme-like_dom_sf"/>
</dbReference>
<dbReference type="GO" id="GO:0042742">
    <property type="term" value="P:defense response to bacterium"/>
    <property type="evidence" value="ECO:0007669"/>
    <property type="project" value="UniProtKB-KW"/>
</dbReference>
<evidence type="ECO:0000256" key="7">
    <source>
        <dbReference type="RuleBase" id="RU003788"/>
    </source>
</evidence>
<dbReference type="GO" id="GO:0016998">
    <property type="term" value="P:cell wall macromolecule catabolic process"/>
    <property type="evidence" value="ECO:0007669"/>
    <property type="project" value="InterPro"/>
</dbReference>
<dbReference type="InterPro" id="IPR023347">
    <property type="entry name" value="Lysozyme_dom_sf"/>
</dbReference>
<dbReference type="STRING" id="286727.SAMN02982917_4133"/>
<evidence type="ECO:0000256" key="2">
    <source>
        <dbReference type="ARBA" id="ARBA00022529"/>
    </source>
</evidence>
<dbReference type="HAMAP" id="MF_04110">
    <property type="entry name" value="ENDOLYSIN_T4"/>
    <property type="match status" value="1"/>
</dbReference>
<accession>A0A1X7GNQ4</accession>
<feature type="transmembrane region" description="Helical" evidence="8">
    <location>
        <begin position="186"/>
        <end position="204"/>
    </location>
</feature>
<feature type="transmembrane region" description="Helical" evidence="8">
    <location>
        <begin position="224"/>
        <end position="243"/>
    </location>
</feature>
<dbReference type="EC" id="3.2.1.17" evidence="7"/>
<dbReference type="PANTHER" id="PTHR38107:SF3">
    <property type="entry name" value="LYSOZYME RRRD-RELATED"/>
    <property type="match status" value="1"/>
</dbReference>
<organism evidence="9 10">
    <name type="scientific">Azospirillum oryzae</name>
    <dbReference type="NCBI Taxonomy" id="286727"/>
    <lineage>
        <taxon>Bacteria</taxon>
        <taxon>Pseudomonadati</taxon>
        <taxon>Pseudomonadota</taxon>
        <taxon>Alphaproteobacteria</taxon>
        <taxon>Rhodospirillales</taxon>
        <taxon>Azospirillaceae</taxon>
        <taxon>Azospirillum</taxon>
    </lineage>
</organism>
<evidence type="ECO:0000313" key="10">
    <source>
        <dbReference type="Proteomes" id="UP000192936"/>
    </source>
</evidence>
<dbReference type="Proteomes" id="UP000192936">
    <property type="component" value="Unassembled WGS sequence"/>
</dbReference>
<dbReference type="Gene3D" id="1.10.530.40">
    <property type="match status" value="1"/>
</dbReference>
<dbReference type="GO" id="GO:0003796">
    <property type="term" value="F:lysozyme activity"/>
    <property type="evidence" value="ECO:0007669"/>
    <property type="project" value="UniProtKB-EC"/>
</dbReference>